<dbReference type="EMBL" id="BAABME010000836">
    <property type="protein sequence ID" value="GAA0145826.1"/>
    <property type="molecule type" value="Genomic_DNA"/>
</dbReference>
<keyword evidence="3" id="KW-1185">Reference proteome</keyword>
<organism evidence="2 3">
    <name type="scientific">Lithospermum erythrorhizon</name>
    <name type="common">Purple gromwell</name>
    <name type="synonym">Lithospermum officinale var. erythrorhizon</name>
    <dbReference type="NCBI Taxonomy" id="34254"/>
    <lineage>
        <taxon>Eukaryota</taxon>
        <taxon>Viridiplantae</taxon>
        <taxon>Streptophyta</taxon>
        <taxon>Embryophyta</taxon>
        <taxon>Tracheophyta</taxon>
        <taxon>Spermatophyta</taxon>
        <taxon>Magnoliopsida</taxon>
        <taxon>eudicotyledons</taxon>
        <taxon>Gunneridae</taxon>
        <taxon>Pentapetalae</taxon>
        <taxon>asterids</taxon>
        <taxon>lamiids</taxon>
        <taxon>Boraginales</taxon>
        <taxon>Boraginaceae</taxon>
        <taxon>Boraginoideae</taxon>
        <taxon>Lithospermeae</taxon>
        <taxon>Lithospermum</taxon>
    </lineage>
</organism>
<proteinExistence type="predicted"/>
<sequence>MPKSKGPQDDDNALLEVHLARRVEEVGGVNSLDDRTHFSLVLYSNRQLHINAQGTVNIEEAIAIPTPALTSLYRCTAAEQSPKDFVHSIIRNNPYANTLSSNPNTKILGGNNLQAPLDVMPHRSRMGPPGKGVLARVPKRKGGSPQDGTLASLSDAPTLSKRPKRAPKTVSSFVTPPTAEVSMPSSPLMVPLVTIIIPDHVPLPPIDSNPSTGEFLLPYLPYREAP</sequence>
<gene>
    <name evidence="2" type="ORF">LIER_05925</name>
</gene>
<reference evidence="2 3" key="1">
    <citation type="submission" date="2024-01" db="EMBL/GenBank/DDBJ databases">
        <title>The complete chloroplast genome sequence of Lithospermum erythrorhizon: insights into the phylogenetic relationship among Boraginaceae species and the maternal lineages of purple gromwells.</title>
        <authorList>
            <person name="Okada T."/>
            <person name="Watanabe K."/>
        </authorList>
    </citation>
    <scope>NUCLEOTIDE SEQUENCE [LARGE SCALE GENOMIC DNA]</scope>
</reference>
<protein>
    <submittedName>
        <fullName evidence="2">Uncharacterized protein</fullName>
    </submittedName>
</protein>
<name>A0AAV3P445_LITER</name>
<dbReference type="Proteomes" id="UP001454036">
    <property type="component" value="Unassembled WGS sequence"/>
</dbReference>
<feature type="region of interest" description="Disordered" evidence="1">
    <location>
        <begin position="123"/>
        <end position="172"/>
    </location>
</feature>
<dbReference type="AlphaFoldDB" id="A0AAV3P445"/>
<evidence type="ECO:0000256" key="1">
    <source>
        <dbReference type="SAM" id="MobiDB-lite"/>
    </source>
</evidence>
<feature type="compositionally biased region" description="Polar residues" evidence="1">
    <location>
        <begin position="146"/>
        <end position="157"/>
    </location>
</feature>
<accession>A0AAV3P445</accession>
<evidence type="ECO:0000313" key="3">
    <source>
        <dbReference type="Proteomes" id="UP001454036"/>
    </source>
</evidence>
<evidence type="ECO:0000313" key="2">
    <source>
        <dbReference type="EMBL" id="GAA0145826.1"/>
    </source>
</evidence>
<comment type="caution">
    <text evidence="2">The sequence shown here is derived from an EMBL/GenBank/DDBJ whole genome shotgun (WGS) entry which is preliminary data.</text>
</comment>